<dbReference type="GO" id="GO:0002098">
    <property type="term" value="P:tRNA wobble uridine modification"/>
    <property type="evidence" value="ECO:0007669"/>
    <property type="project" value="TreeGrafter"/>
</dbReference>
<protein>
    <recommendedName>
        <fullName evidence="6">tRNA modification GTPase MnmE</fullName>
        <ecNumber evidence="6">3.6.-.-</ecNumber>
    </recommendedName>
</protein>
<dbReference type="Proteomes" id="UP000005615">
    <property type="component" value="Unassembled WGS sequence"/>
</dbReference>
<dbReference type="InterPro" id="IPR025867">
    <property type="entry name" value="MnmE_helical"/>
</dbReference>
<comment type="subunit">
    <text evidence="6">Homodimer. Heterotetramer of two MnmE and two MnmG subunits.</text>
</comment>
<comment type="function">
    <text evidence="6">Exhibits a very high intrinsic GTPase hydrolysis rate. Involved in the addition of a carboxymethylaminomethyl (cmnm) group at the wobble position (U34) of certain tRNAs, forming tRNA-cmnm(5)s(2)U34.</text>
</comment>
<feature type="binding site" evidence="6">
    <location>
        <position position="460"/>
    </location>
    <ligand>
        <name>(6S)-5-formyl-5,6,7,8-tetrahydrofolate</name>
        <dbReference type="ChEBI" id="CHEBI:57457"/>
    </ligand>
</feature>
<accession>F3L0U4</accession>
<dbReference type="EMBL" id="AEIG01000025">
    <property type="protein sequence ID" value="EGG30052.1"/>
    <property type="molecule type" value="Genomic_DNA"/>
</dbReference>
<dbReference type="Gene3D" id="1.20.120.430">
    <property type="entry name" value="tRNA modification GTPase MnmE domain 2"/>
    <property type="match status" value="1"/>
</dbReference>
<sequence length="460" mass="48761">MHVGPASDTDTICAIATPPGRGGVGGIRISGPRALAIAKQLSSITNIAPRTAHFSSFKTPDGELVDTGLLLFFATPRSFTGEDVVELQTHGSPIVLNRLLAEICGLGGRLAEPGEFSKRAFLNNKLDLVQAEAISDLINANTETAAKNAQNSLQGAFSSHVNGLLAKIIGLRVLVEAAIDFPEEEVDFISELDVQTQLNTIITETELTLNQANQGQIIQEGLTVALVGAPNAGKSSLLNQLCGLDKAIVTDIPGTTRDTLETVVNIKGVPVTFIDTAGLRLTDDVIEQAGIQRAVNTLERAQLVLFLMDASATSEQSVSLFTLLPSNLAEACLAHPFIGVSNKIDLLDGPIPQIQEATTNVSIAAKMGLNIEGLKQAIIDAVGLHPESEHLFSARQRHISALQSTLSALKNGFVQLQEHAASELLAEDLRLAQQAINSITGEFTNDDLLGEIFSSFCIGK</sequence>
<dbReference type="InterPro" id="IPR005225">
    <property type="entry name" value="Small_GTP-bd"/>
</dbReference>
<comment type="subcellular location">
    <subcellularLocation>
        <location evidence="6">Cytoplasm</location>
    </subcellularLocation>
</comment>
<evidence type="ECO:0000313" key="9">
    <source>
        <dbReference type="EMBL" id="EGG30052.1"/>
    </source>
</evidence>
<dbReference type="Pfam" id="PF12631">
    <property type="entry name" value="MnmE_helical"/>
    <property type="match status" value="1"/>
</dbReference>
<dbReference type="Pfam" id="PF10396">
    <property type="entry name" value="TrmE_N"/>
    <property type="match status" value="1"/>
</dbReference>
<dbReference type="RefSeq" id="WP_009575326.1">
    <property type="nucleotide sequence ID" value="NZ_AEIG01000025.1"/>
</dbReference>
<dbReference type="HAMAP" id="MF_00379">
    <property type="entry name" value="GTPase_MnmE"/>
    <property type="match status" value="1"/>
</dbReference>
<dbReference type="PROSITE" id="PS51709">
    <property type="entry name" value="G_TRME"/>
    <property type="match status" value="1"/>
</dbReference>
<name>F3L0U4_9GAMM</name>
<dbReference type="NCBIfam" id="TIGR00450">
    <property type="entry name" value="mnmE_trmE_thdF"/>
    <property type="match status" value="1"/>
</dbReference>
<dbReference type="InterPro" id="IPR031168">
    <property type="entry name" value="G_TrmE"/>
</dbReference>
<dbReference type="SUPFAM" id="SSF52540">
    <property type="entry name" value="P-loop containing nucleoside triphosphate hydrolases"/>
    <property type="match status" value="1"/>
</dbReference>
<comment type="cofactor">
    <cofactor evidence="6">
        <name>K(+)</name>
        <dbReference type="ChEBI" id="CHEBI:29103"/>
    </cofactor>
    <text evidence="6">Binds 1 potassium ion per subunit.</text>
</comment>
<dbReference type="GO" id="GO:0030488">
    <property type="term" value="P:tRNA methylation"/>
    <property type="evidence" value="ECO:0007669"/>
    <property type="project" value="TreeGrafter"/>
</dbReference>
<dbReference type="STRING" id="2518989.IMCC3088_1036"/>
<keyword evidence="6" id="KW-0378">Hydrolase</keyword>
<dbReference type="NCBIfam" id="TIGR00231">
    <property type="entry name" value="small_GTP"/>
    <property type="match status" value="1"/>
</dbReference>
<dbReference type="InterPro" id="IPR018948">
    <property type="entry name" value="GTP-bd_TrmE_N"/>
</dbReference>
<evidence type="ECO:0000256" key="7">
    <source>
        <dbReference type="RuleBase" id="RU003313"/>
    </source>
</evidence>
<evidence type="ECO:0000256" key="2">
    <source>
        <dbReference type="ARBA" id="ARBA00022694"/>
    </source>
</evidence>
<dbReference type="GO" id="GO:0046872">
    <property type="term" value="F:metal ion binding"/>
    <property type="evidence" value="ECO:0007669"/>
    <property type="project" value="UniProtKB-KW"/>
</dbReference>
<keyword evidence="5 6" id="KW-0342">GTP-binding</keyword>
<feature type="binding site" evidence="6">
    <location>
        <position position="86"/>
    </location>
    <ligand>
        <name>(6S)-5-formyl-5,6,7,8-tetrahydrofolate</name>
        <dbReference type="ChEBI" id="CHEBI:57457"/>
    </ligand>
</feature>
<proteinExistence type="inferred from homology"/>
<feature type="binding site" evidence="6">
    <location>
        <position position="125"/>
    </location>
    <ligand>
        <name>(6S)-5-formyl-5,6,7,8-tetrahydrofolate</name>
        <dbReference type="ChEBI" id="CHEBI:57457"/>
    </ligand>
</feature>
<evidence type="ECO:0000313" key="10">
    <source>
        <dbReference type="Proteomes" id="UP000005615"/>
    </source>
</evidence>
<feature type="binding site" evidence="6">
    <location>
        <position position="252"/>
    </location>
    <ligand>
        <name>K(+)</name>
        <dbReference type="ChEBI" id="CHEBI:29103"/>
    </ligand>
</feature>
<dbReference type="Pfam" id="PF01926">
    <property type="entry name" value="MMR_HSR1"/>
    <property type="match status" value="1"/>
</dbReference>
<organism evidence="9 10">
    <name type="scientific">Aequoribacter fuscus</name>
    <dbReference type="NCBI Taxonomy" id="2518989"/>
    <lineage>
        <taxon>Bacteria</taxon>
        <taxon>Pseudomonadati</taxon>
        <taxon>Pseudomonadota</taxon>
        <taxon>Gammaproteobacteria</taxon>
        <taxon>Cellvibrionales</taxon>
        <taxon>Halieaceae</taxon>
        <taxon>Aequoribacter</taxon>
    </lineage>
</organism>
<dbReference type="Gene3D" id="3.40.50.300">
    <property type="entry name" value="P-loop containing nucleotide triphosphate hydrolases"/>
    <property type="match status" value="1"/>
</dbReference>
<feature type="binding site" evidence="6">
    <location>
        <begin position="250"/>
        <end position="256"/>
    </location>
    <ligand>
        <name>GTP</name>
        <dbReference type="ChEBI" id="CHEBI:37565"/>
    </ligand>
</feature>
<dbReference type="PRINTS" id="PR00326">
    <property type="entry name" value="GTP1OBG"/>
</dbReference>
<dbReference type="InterPro" id="IPR027266">
    <property type="entry name" value="TrmE/GcvT-like"/>
</dbReference>
<keyword evidence="10" id="KW-1185">Reference proteome</keyword>
<feature type="binding site" evidence="6">
    <location>
        <position position="235"/>
    </location>
    <ligand>
        <name>Mg(2+)</name>
        <dbReference type="ChEBI" id="CHEBI:18420"/>
    </ligand>
</feature>
<keyword evidence="6" id="KW-0963">Cytoplasm</keyword>
<dbReference type="PANTHER" id="PTHR42714:SF2">
    <property type="entry name" value="TRNA MODIFICATION GTPASE GTPBP3, MITOCHONDRIAL"/>
    <property type="match status" value="1"/>
</dbReference>
<dbReference type="GO" id="GO:0003924">
    <property type="term" value="F:GTPase activity"/>
    <property type="evidence" value="ECO:0007669"/>
    <property type="project" value="UniProtKB-UniRule"/>
</dbReference>
<feature type="binding site" evidence="6">
    <location>
        <position position="256"/>
    </location>
    <ligand>
        <name>Mg(2+)</name>
        <dbReference type="ChEBI" id="CHEBI:18420"/>
    </ligand>
</feature>
<gene>
    <name evidence="6" type="primary">mnmE</name>
    <name evidence="6" type="synonym">trmE</name>
    <name evidence="9" type="ORF">IMCC3088_1036</name>
</gene>
<evidence type="ECO:0000259" key="8">
    <source>
        <dbReference type="PROSITE" id="PS51709"/>
    </source>
</evidence>
<dbReference type="eggNOG" id="COG0486">
    <property type="taxonomic scope" value="Bacteria"/>
</dbReference>
<keyword evidence="3 6" id="KW-0547">Nucleotide-binding</keyword>
<evidence type="ECO:0000256" key="5">
    <source>
        <dbReference type="ARBA" id="ARBA00023134"/>
    </source>
</evidence>
<feature type="binding site" evidence="6">
    <location>
        <position position="250"/>
    </location>
    <ligand>
        <name>K(+)</name>
        <dbReference type="ChEBI" id="CHEBI:29103"/>
    </ligand>
</feature>
<keyword evidence="6" id="KW-0479">Metal-binding</keyword>
<keyword evidence="6" id="KW-0460">Magnesium</keyword>
<feature type="binding site" evidence="6">
    <location>
        <begin position="275"/>
        <end position="278"/>
    </location>
    <ligand>
        <name>GTP</name>
        <dbReference type="ChEBI" id="CHEBI:37565"/>
    </ligand>
</feature>
<dbReference type="Gene3D" id="3.30.1360.120">
    <property type="entry name" value="Probable tRNA modification gtpase trme, domain 1"/>
    <property type="match status" value="1"/>
</dbReference>
<dbReference type="InterPro" id="IPR027417">
    <property type="entry name" value="P-loop_NTPase"/>
</dbReference>
<feature type="domain" description="TrmE-type G" evidence="8">
    <location>
        <begin position="221"/>
        <end position="383"/>
    </location>
</feature>
<dbReference type="EC" id="3.6.-.-" evidence="6"/>
<keyword evidence="4 6" id="KW-0630">Potassium</keyword>
<comment type="caution">
    <text evidence="6">Lacks conserved residue(s) required for the propagation of feature annotation.</text>
</comment>
<feature type="binding site" evidence="6">
    <location>
        <position position="28"/>
    </location>
    <ligand>
        <name>(6S)-5-formyl-5,6,7,8-tetrahydrofolate</name>
        <dbReference type="ChEBI" id="CHEBI:57457"/>
    </ligand>
</feature>
<dbReference type="NCBIfam" id="NF003661">
    <property type="entry name" value="PRK05291.1-3"/>
    <property type="match status" value="1"/>
</dbReference>
<dbReference type="AlphaFoldDB" id="F3L0U4"/>
<evidence type="ECO:0000256" key="1">
    <source>
        <dbReference type="ARBA" id="ARBA00011043"/>
    </source>
</evidence>
<dbReference type="CDD" id="cd14858">
    <property type="entry name" value="TrmE_N"/>
    <property type="match status" value="1"/>
</dbReference>
<dbReference type="SUPFAM" id="SSF116878">
    <property type="entry name" value="TrmE connector domain"/>
    <property type="match status" value="1"/>
</dbReference>
<feature type="binding site" evidence="6">
    <location>
        <begin position="231"/>
        <end position="236"/>
    </location>
    <ligand>
        <name>GTP</name>
        <dbReference type="ChEBI" id="CHEBI:37565"/>
    </ligand>
</feature>
<reference evidence="9" key="1">
    <citation type="journal article" date="2011" name="J. Bacteriol.">
        <title>Genome sequence of strain IMCC3088, a proteorhodopsin-containing marine bacterium belonging to the OM60/NOR5 clade.</title>
        <authorList>
            <person name="Jang Y."/>
            <person name="Oh H.M."/>
            <person name="Kang I."/>
            <person name="Lee K."/>
            <person name="Yang S.J."/>
            <person name="Cho J.C."/>
        </authorList>
    </citation>
    <scope>NUCLEOTIDE SEQUENCE [LARGE SCALE GENOMIC DNA]</scope>
    <source>
        <strain evidence="9">IMCC3088</strain>
    </source>
</reference>
<comment type="similarity">
    <text evidence="1 6 7">Belongs to the TRAFAC class TrmE-Era-EngA-EngB-Septin-like GTPase superfamily. TrmE GTPase family.</text>
</comment>
<dbReference type="CDD" id="cd04164">
    <property type="entry name" value="trmE"/>
    <property type="match status" value="1"/>
</dbReference>
<comment type="caution">
    <text evidence="9">The sequence shown here is derived from an EMBL/GenBank/DDBJ whole genome shotgun (WGS) entry which is preliminary data.</text>
</comment>
<feature type="binding site" evidence="6">
    <location>
        <position position="231"/>
    </location>
    <ligand>
        <name>K(+)</name>
        <dbReference type="ChEBI" id="CHEBI:29103"/>
    </ligand>
</feature>
<evidence type="ECO:0000256" key="4">
    <source>
        <dbReference type="ARBA" id="ARBA00022958"/>
    </source>
</evidence>
<evidence type="ECO:0000256" key="3">
    <source>
        <dbReference type="ARBA" id="ARBA00022741"/>
    </source>
</evidence>
<dbReference type="GO" id="GO:0005829">
    <property type="term" value="C:cytosol"/>
    <property type="evidence" value="ECO:0007669"/>
    <property type="project" value="TreeGrafter"/>
</dbReference>
<dbReference type="InterPro" id="IPR004520">
    <property type="entry name" value="GTPase_MnmE"/>
</dbReference>
<dbReference type="GO" id="GO:0005525">
    <property type="term" value="F:GTP binding"/>
    <property type="evidence" value="ECO:0007669"/>
    <property type="project" value="UniProtKB-UniRule"/>
</dbReference>
<keyword evidence="2 6" id="KW-0819">tRNA processing</keyword>
<dbReference type="InterPro" id="IPR006073">
    <property type="entry name" value="GTP-bd"/>
</dbReference>
<dbReference type="PANTHER" id="PTHR42714">
    <property type="entry name" value="TRNA MODIFICATION GTPASE GTPBP3"/>
    <property type="match status" value="1"/>
</dbReference>
<evidence type="ECO:0000256" key="6">
    <source>
        <dbReference type="HAMAP-Rule" id="MF_00379"/>
    </source>
</evidence>
<feature type="binding site" evidence="6">
    <location>
        <position position="255"/>
    </location>
    <ligand>
        <name>K(+)</name>
        <dbReference type="ChEBI" id="CHEBI:29103"/>
    </ligand>
</feature>
<dbReference type="InterPro" id="IPR027368">
    <property type="entry name" value="MnmE_dom2"/>
</dbReference>